<sequence>MSVRAAEQRLDMSKGARVNLLSHYCRHFTGAFKFKNRQGRTFFWLCLLADVFLVSVLVALSPFGLLGRLLILLALLVIAGNAIQRLKDAGVTPWMLLLWFIPFVGLAILAILLLLPGRKPVDLPVAPPSSPYVGGK</sequence>
<dbReference type="EMBL" id="KY494864">
    <property type="protein sequence ID" value="ARD70633.1"/>
    <property type="molecule type" value="Genomic_DNA"/>
</dbReference>
<evidence type="ECO:0000313" key="2">
    <source>
        <dbReference type="EMBL" id="ARD70633.1"/>
    </source>
</evidence>
<organism evidence="2">
    <name type="scientific">Pseudomonas aeruginosa</name>
    <dbReference type="NCBI Taxonomy" id="287"/>
    <lineage>
        <taxon>Bacteria</taxon>
        <taxon>Pseudomonadati</taxon>
        <taxon>Pseudomonadota</taxon>
        <taxon>Gammaproteobacteria</taxon>
        <taxon>Pseudomonadales</taxon>
        <taxon>Pseudomonadaceae</taxon>
        <taxon>Pseudomonas</taxon>
    </lineage>
</organism>
<protein>
    <recommendedName>
        <fullName evidence="3">DUF805 domain-containing protein</fullName>
    </recommendedName>
</protein>
<accession>A0A1V0M6V6</accession>
<evidence type="ECO:0000256" key="1">
    <source>
        <dbReference type="SAM" id="Phobius"/>
    </source>
</evidence>
<reference evidence="2" key="1">
    <citation type="submission" date="2017-01" db="EMBL/GenBank/DDBJ databases">
        <title>Complete nucleotide sequence of an IncP-2 blaVIM-2-harboring megaplasmid from Pseudomonas aeruginosa.</title>
        <authorList>
            <person name="Botelho J."/>
            <person name="Grosso F."/>
            <person name="Mabrouk A."/>
            <person name="Peixe L."/>
        </authorList>
    </citation>
    <scope>NUCLEOTIDE SEQUENCE</scope>
    <source>
        <strain evidence="2">FFUP_PS_37</strain>
        <plasmid evidence="2">pJB37</plasmid>
    </source>
</reference>
<evidence type="ECO:0008006" key="3">
    <source>
        <dbReference type="Google" id="ProtNLM"/>
    </source>
</evidence>
<feature type="transmembrane region" description="Helical" evidence="1">
    <location>
        <begin position="66"/>
        <end position="83"/>
    </location>
</feature>
<keyword evidence="1" id="KW-0472">Membrane</keyword>
<geneLocation type="plasmid" evidence="2">
    <name>pJB37</name>
</geneLocation>
<feature type="transmembrane region" description="Helical" evidence="1">
    <location>
        <begin position="42"/>
        <end position="60"/>
    </location>
</feature>
<dbReference type="Pfam" id="PF05656">
    <property type="entry name" value="DUF805"/>
    <property type="match status" value="1"/>
</dbReference>
<keyword evidence="1" id="KW-0812">Transmembrane</keyword>
<keyword evidence="2" id="KW-0614">Plasmid</keyword>
<dbReference type="GO" id="GO:0016020">
    <property type="term" value="C:membrane"/>
    <property type="evidence" value="ECO:0007669"/>
    <property type="project" value="InterPro"/>
</dbReference>
<keyword evidence="1" id="KW-1133">Transmembrane helix</keyword>
<proteinExistence type="predicted"/>
<feature type="transmembrane region" description="Helical" evidence="1">
    <location>
        <begin position="95"/>
        <end position="115"/>
    </location>
</feature>
<dbReference type="AlphaFoldDB" id="A0A1V0M6V6"/>
<dbReference type="InterPro" id="IPR008523">
    <property type="entry name" value="DUF805"/>
</dbReference>
<name>A0A1V0M6V6_PSEAI</name>
<dbReference type="RefSeq" id="WP_172690213.1">
    <property type="nucleotide sequence ID" value="NZ_CP099961.1"/>
</dbReference>